<evidence type="ECO:0000313" key="3">
    <source>
        <dbReference type="EMBL" id="RPB26570.1"/>
    </source>
</evidence>
<evidence type="ECO:0000313" key="4">
    <source>
        <dbReference type="Proteomes" id="UP000267821"/>
    </source>
</evidence>
<evidence type="ECO:0000256" key="1">
    <source>
        <dbReference type="SAM" id="MobiDB-lite"/>
    </source>
</evidence>
<feature type="region of interest" description="Disordered" evidence="1">
    <location>
        <begin position="1"/>
        <end position="26"/>
    </location>
</feature>
<dbReference type="EMBL" id="ML121534">
    <property type="protein sequence ID" value="RPB26570.1"/>
    <property type="molecule type" value="Genomic_DNA"/>
</dbReference>
<keyword evidence="4" id="KW-1185">Reference proteome</keyword>
<feature type="transmembrane region" description="Helical" evidence="2">
    <location>
        <begin position="224"/>
        <end position="244"/>
    </location>
</feature>
<keyword evidence="2" id="KW-0812">Transmembrane</keyword>
<feature type="transmembrane region" description="Helical" evidence="2">
    <location>
        <begin position="282"/>
        <end position="310"/>
    </location>
</feature>
<dbReference type="Proteomes" id="UP000267821">
    <property type="component" value="Unassembled WGS sequence"/>
</dbReference>
<protein>
    <submittedName>
        <fullName evidence="3">Uncharacterized protein</fullName>
    </submittedName>
</protein>
<feature type="transmembrane region" description="Helical" evidence="2">
    <location>
        <begin position="162"/>
        <end position="190"/>
    </location>
</feature>
<sequence>MSSPEQPINEHRSHRSHRAWPWTDRSTDPCPPACACRGGSGAVIDIPMAAMLPVRATPSSLVNGLPPAAARSGTMCSAATTAVDPPRYDVHTQFSIIPPMPVYSPLGPGGELKDPSRDPDTWSLATQAVGSRPSTMDVNTNNGALGSSPLVSPKPSNSGKEVAIFVFAYFTTYILPILIILPALVVFYIWACQIAVHPIPGSDFYQKYAWLHTYPAPELTSGGAWSIAAFLYSIIGAAFHHVFFKSWVERMRKGITPLRRGERRAMKNENGSKSRSCNCSSVSFIMLVVLYILMVPVLVSMGFSSVYILLTTPAQRKSQGRSY</sequence>
<keyword evidence="2" id="KW-1133">Transmembrane helix</keyword>
<keyword evidence="2" id="KW-0472">Membrane</keyword>
<dbReference type="InParanoid" id="A0A3N4LUU2"/>
<dbReference type="OrthoDB" id="5383630at2759"/>
<organism evidence="3 4">
    <name type="scientific">Terfezia boudieri ATCC MYA-4762</name>
    <dbReference type="NCBI Taxonomy" id="1051890"/>
    <lineage>
        <taxon>Eukaryota</taxon>
        <taxon>Fungi</taxon>
        <taxon>Dikarya</taxon>
        <taxon>Ascomycota</taxon>
        <taxon>Pezizomycotina</taxon>
        <taxon>Pezizomycetes</taxon>
        <taxon>Pezizales</taxon>
        <taxon>Pezizaceae</taxon>
        <taxon>Terfezia</taxon>
    </lineage>
</organism>
<evidence type="ECO:0000256" key="2">
    <source>
        <dbReference type="SAM" id="Phobius"/>
    </source>
</evidence>
<accession>A0A3N4LUU2</accession>
<dbReference type="AlphaFoldDB" id="A0A3N4LUU2"/>
<reference evidence="3 4" key="1">
    <citation type="journal article" date="2018" name="Nat. Ecol. Evol.">
        <title>Pezizomycetes genomes reveal the molecular basis of ectomycorrhizal truffle lifestyle.</title>
        <authorList>
            <person name="Murat C."/>
            <person name="Payen T."/>
            <person name="Noel B."/>
            <person name="Kuo A."/>
            <person name="Morin E."/>
            <person name="Chen J."/>
            <person name="Kohler A."/>
            <person name="Krizsan K."/>
            <person name="Balestrini R."/>
            <person name="Da Silva C."/>
            <person name="Montanini B."/>
            <person name="Hainaut M."/>
            <person name="Levati E."/>
            <person name="Barry K.W."/>
            <person name="Belfiori B."/>
            <person name="Cichocki N."/>
            <person name="Clum A."/>
            <person name="Dockter R.B."/>
            <person name="Fauchery L."/>
            <person name="Guy J."/>
            <person name="Iotti M."/>
            <person name="Le Tacon F."/>
            <person name="Lindquist E.A."/>
            <person name="Lipzen A."/>
            <person name="Malagnac F."/>
            <person name="Mello A."/>
            <person name="Molinier V."/>
            <person name="Miyauchi S."/>
            <person name="Poulain J."/>
            <person name="Riccioni C."/>
            <person name="Rubini A."/>
            <person name="Sitrit Y."/>
            <person name="Splivallo R."/>
            <person name="Traeger S."/>
            <person name="Wang M."/>
            <person name="Zifcakova L."/>
            <person name="Wipf D."/>
            <person name="Zambonelli A."/>
            <person name="Paolocci F."/>
            <person name="Nowrousian M."/>
            <person name="Ottonello S."/>
            <person name="Baldrian P."/>
            <person name="Spatafora J.W."/>
            <person name="Henrissat B."/>
            <person name="Nagy L.G."/>
            <person name="Aury J.M."/>
            <person name="Wincker P."/>
            <person name="Grigoriev I.V."/>
            <person name="Bonfante P."/>
            <person name="Martin F.M."/>
        </authorList>
    </citation>
    <scope>NUCLEOTIDE SEQUENCE [LARGE SCALE GENOMIC DNA]</scope>
    <source>
        <strain evidence="3 4">ATCC MYA-4762</strain>
    </source>
</reference>
<proteinExistence type="predicted"/>
<name>A0A3N4LUU2_9PEZI</name>
<gene>
    <name evidence="3" type="ORF">L211DRAFT_835383</name>
</gene>